<dbReference type="RefSeq" id="WP_012833521.1">
    <property type="nucleotide sequence ID" value="NC_013441.1"/>
</dbReference>
<proteinExistence type="predicted"/>
<evidence type="ECO:0000256" key="1">
    <source>
        <dbReference type="SAM" id="MobiDB-lite"/>
    </source>
</evidence>
<dbReference type="STRING" id="526226.Gbro_1684"/>
<dbReference type="HOGENOM" id="CLU_048096_0_0_11"/>
<protein>
    <recommendedName>
        <fullName evidence="5">Type VII secretion-associated protein</fullName>
    </recommendedName>
</protein>
<keyword evidence="2" id="KW-0472">Membrane</keyword>
<organism evidence="3 4">
    <name type="scientific">Gordonia bronchialis (strain ATCC 25592 / DSM 43247 / BCRC 13721 / JCM 3198 / KCTC 3076 / NBRC 16047 / NCTC 10667)</name>
    <name type="common">Rhodococcus bronchialis</name>
    <dbReference type="NCBI Taxonomy" id="526226"/>
    <lineage>
        <taxon>Bacteria</taxon>
        <taxon>Bacillati</taxon>
        <taxon>Actinomycetota</taxon>
        <taxon>Actinomycetes</taxon>
        <taxon>Mycobacteriales</taxon>
        <taxon>Gordoniaceae</taxon>
        <taxon>Gordonia</taxon>
    </lineage>
</organism>
<dbReference type="NCBIfam" id="TIGR03931">
    <property type="entry name" value="T7SS_Rv3446c"/>
    <property type="match status" value="1"/>
</dbReference>
<dbReference type="OrthoDB" id="4412823at2"/>
<keyword evidence="2" id="KW-1133">Transmembrane helix</keyword>
<dbReference type="eggNOG" id="COG0443">
    <property type="taxonomic scope" value="Bacteria"/>
</dbReference>
<keyword evidence="2" id="KW-0812">Transmembrane</keyword>
<accession>D0L7U1</accession>
<feature type="region of interest" description="Disordered" evidence="1">
    <location>
        <begin position="307"/>
        <end position="328"/>
    </location>
</feature>
<evidence type="ECO:0000313" key="4">
    <source>
        <dbReference type="Proteomes" id="UP000001219"/>
    </source>
</evidence>
<reference evidence="3 4" key="2">
    <citation type="journal article" date="2010" name="Stand. Genomic Sci.">
        <title>Complete genome sequence of Gordonia bronchialis type strain (3410).</title>
        <authorList>
            <person name="Ivanova N."/>
            <person name="Sikorski J."/>
            <person name="Jando M."/>
            <person name="Lapidus A."/>
            <person name="Nolan M."/>
            <person name="Lucas S."/>
            <person name="Del Rio T.G."/>
            <person name="Tice H."/>
            <person name="Copeland A."/>
            <person name="Cheng J.F."/>
            <person name="Chen F."/>
            <person name="Bruce D."/>
            <person name="Goodwin L."/>
            <person name="Pitluck S."/>
            <person name="Mavromatis K."/>
            <person name="Ovchinnikova G."/>
            <person name="Pati A."/>
            <person name="Chen A."/>
            <person name="Palaniappan K."/>
            <person name="Land M."/>
            <person name="Hauser L."/>
            <person name="Chang Y.J."/>
            <person name="Jeffries C.D."/>
            <person name="Chain P."/>
            <person name="Saunders E."/>
            <person name="Han C."/>
            <person name="Detter J.C."/>
            <person name="Brettin T."/>
            <person name="Rohde M."/>
            <person name="Goker M."/>
            <person name="Bristow J."/>
            <person name="Eisen J.A."/>
            <person name="Markowitz V."/>
            <person name="Hugenholtz P."/>
            <person name="Klenk H.P."/>
            <person name="Kyrpides N.C."/>
        </authorList>
    </citation>
    <scope>NUCLEOTIDE SEQUENCE [LARGE SCALE GENOMIC DNA]</scope>
    <source>
        <strain evidence="4">ATCC 25592 / DSM 43247 / BCRC 13721 / JCM 3198 / KCTC 3076 / NBRC 16047 / NCTC 10667</strain>
    </source>
</reference>
<dbReference type="EMBL" id="CP001802">
    <property type="protein sequence ID" value="ACY20954.1"/>
    <property type="molecule type" value="Genomic_DNA"/>
</dbReference>
<feature type="transmembrane region" description="Helical" evidence="2">
    <location>
        <begin position="260"/>
        <end position="283"/>
    </location>
</feature>
<evidence type="ECO:0000313" key="3">
    <source>
        <dbReference type="EMBL" id="ACY20954.1"/>
    </source>
</evidence>
<dbReference type="InterPro" id="IPR023840">
    <property type="entry name" value="T7SS_Rv3446c"/>
</dbReference>
<dbReference type="KEGG" id="gbr:Gbro_1684"/>
<feature type="compositionally biased region" description="Polar residues" evidence="1">
    <location>
        <begin position="314"/>
        <end position="328"/>
    </location>
</feature>
<dbReference type="Proteomes" id="UP000001219">
    <property type="component" value="Chromosome"/>
</dbReference>
<sequence>MARTVYHPDRPAVVDLAYGGLTSSTVPGAVLTDVTALLEAVDSPTIPSGGGRMYTRHAWRGVFERLGLTVHPGRLTSGLVVGHPSTWGPRRASVLAEVGGRPGVVSLVPRAVLIARSHSDVTMSRCAVVETTRVPRRPRDPTDRTPDRWSVQIMRRAADGWRVERSTVLAADDDADTVVKAIDDSVEAVFVDGADRAGIRRAVDLVSQHAVAGRVVRVDRRLILRYGWRVGETSSDVFTTTASEESSAWPESAKPRRSRIVWTAVAAVVAVAIAVTAVVIGVVGKRDDPVPASEQVAVGRTTLTVPGQWRRSEQATPSGASADPGTTRTVFVDPDDGRRLILVQTRVRDDSTQASVAASLRNRLGQRGDDVVTEFSPSTRFAGRDVISYREAPASGSAIRWYVLVDHALQVSIGCQPGTGAEPVDVECEQAVRTAGIAPG</sequence>
<name>D0L7U1_GORB4</name>
<keyword evidence="4" id="KW-1185">Reference proteome</keyword>
<evidence type="ECO:0000256" key="2">
    <source>
        <dbReference type="SAM" id="Phobius"/>
    </source>
</evidence>
<evidence type="ECO:0008006" key="5">
    <source>
        <dbReference type="Google" id="ProtNLM"/>
    </source>
</evidence>
<dbReference type="AlphaFoldDB" id="D0L7U1"/>
<reference evidence="4" key="1">
    <citation type="submission" date="2009-10" db="EMBL/GenBank/DDBJ databases">
        <title>The complete chromosome of Gordonia bronchialis DSM 43247.</title>
        <authorList>
            <consortium name="US DOE Joint Genome Institute (JGI-PGF)"/>
            <person name="Lucas S."/>
            <person name="Copeland A."/>
            <person name="Lapidus A."/>
            <person name="Glavina del Rio T."/>
            <person name="Dalin E."/>
            <person name="Tice H."/>
            <person name="Bruce D."/>
            <person name="Goodwin L."/>
            <person name="Pitluck S."/>
            <person name="Kyrpides N."/>
            <person name="Mavromatis K."/>
            <person name="Ivanova N."/>
            <person name="Ovchinnikova G."/>
            <person name="Saunders E."/>
            <person name="Brettin T."/>
            <person name="Detter J.C."/>
            <person name="Han C."/>
            <person name="Larimer F."/>
            <person name="Land M."/>
            <person name="Hauser L."/>
            <person name="Markowitz V."/>
            <person name="Cheng J.-F."/>
            <person name="Hugenholtz P."/>
            <person name="Woyke T."/>
            <person name="Wu D."/>
            <person name="Jando M."/>
            <person name="Schneider S."/>
            <person name="Goeker M."/>
            <person name="Klenk H.-P."/>
            <person name="Eisen J.A."/>
        </authorList>
    </citation>
    <scope>NUCLEOTIDE SEQUENCE [LARGE SCALE GENOMIC DNA]</scope>
    <source>
        <strain evidence="4">ATCC 25592 / DSM 43247 / BCRC 13721 / JCM 3198 / KCTC 3076 / NBRC 16047 / NCTC 10667</strain>
    </source>
</reference>
<gene>
    <name evidence="3" type="ordered locus">Gbro_1684</name>
</gene>